<dbReference type="InterPro" id="IPR052029">
    <property type="entry name" value="PpiD_chaperone"/>
</dbReference>
<evidence type="ECO:0000256" key="9">
    <source>
        <dbReference type="ARBA" id="ARBA00038408"/>
    </source>
</evidence>
<keyword evidence="8 12" id="KW-0413">Isomerase</keyword>
<dbReference type="Proteomes" id="UP000494115">
    <property type="component" value="Unassembled WGS sequence"/>
</dbReference>
<keyword evidence="7" id="KW-0143">Chaperone</keyword>
<evidence type="ECO:0000256" key="4">
    <source>
        <dbReference type="ARBA" id="ARBA00022692"/>
    </source>
</evidence>
<keyword evidence="5 13" id="KW-1133">Transmembrane helix</keyword>
<name>A0A6S7BGP5_9BURK</name>
<dbReference type="InterPro" id="IPR000297">
    <property type="entry name" value="PPIase_PpiC"/>
</dbReference>
<dbReference type="Pfam" id="PF13616">
    <property type="entry name" value="Rotamase_3"/>
    <property type="match status" value="1"/>
</dbReference>
<dbReference type="GO" id="GO:0005886">
    <property type="term" value="C:plasma membrane"/>
    <property type="evidence" value="ECO:0007669"/>
    <property type="project" value="UniProtKB-SubCell"/>
</dbReference>
<evidence type="ECO:0000256" key="12">
    <source>
        <dbReference type="PROSITE-ProRule" id="PRU00278"/>
    </source>
</evidence>
<dbReference type="Gene3D" id="1.10.4030.10">
    <property type="entry name" value="Porin chaperone SurA, peptide-binding domain"/>
    <property type="match status" value="1"/>
</dbReference>
<dbReference type="RefSeq" id="WP_175107332.1">
    <property type="nucleotide sequence ID" value="NZ_CADIKM010000034.1"/>
</dbReference>
<evidence type="ECO:0000256" key="10">
    <source>
        <dbReference type="ARBA" id="ARBA00040743"/>
    </source>
</evidence>
<evidence type="ECO:0000256" key="13">
    <source>
        <dbReference type="SAM" id="Phobius"/>
    </source>
</evidence>
<protein>
    <recommendedName>
        <fullName evidence="10">Periplasmic chaperone PpiD</fullName>
    </recommendedName>
    <alternativeName>
        <fullName evidence="11">Periplasmic folding chaperone</fullName>
    </alternativeName>
</protein>
<keyword evidence="12" id="KW-0697">Rotamase</keyword>
<dbReference type="InterPro" id="IPR027304">
    <property type="entry name" value="Trigger_fact/SurA_dom_sf"/>
</dbReference>
<keyword evidence="2" id="KW-1003">Cell membrane</keyword>
<dbReference type="InterPro" id="IPR023058">
    <property type="entry name" value="PPIase_PpiC_CS"/>
</dbReference>
<organism evidence="15 16">
    <name type="scientific">Pararobbsia alpina</name>
    <dbReference type="NCBI Taxonomy" id="621374"/>
    <lineage>
        <taxon>Bacteria</taxon>
        <taxon>Pseudomonadati</taxon>
        <taxon>Pseudomonadota</taxon>
        <taxon>Betaproteobacteria</taxon>
        <taxon>Burkholderiales</taxon>
        <taxon>Burkholderiaceae</taxon>
        <taxon>Pararobbsia</taxon>
    </lineage>
</organism>
<comment type="subcellular location">
    <subcellularLocation>
        <location evidence="1">Cell inner membrane</location>
        <topology evidence="1">Single-pass type II membrane protein</topology>
        <orientation evidence="1">Periplasmic side</orientation>
    </subcellularLocation>
</comment>
<evidence type="ECO:0000256" key="1">
    <source>
        <dbReference type="ARBA" id="ARBA00004382"/>
    </source>
</evidence>
<dbReference type="AlphaFoldDB" id="A0A6S7BGP5"/>
<keyword evidence="16" id="KW-1185">Reference proteome</keyword>
<accession>A0A6S7BGP5</accession>
<gene>
    <name evidence="15" type="primary">ppiD</name>
    <name evidence="15" type="ORF">LMG28138_04704</name>
</gene>
<evidence type="ECO:0000313" key="15">
    <source>
        <dbReference type="EMBL" id="CAB3799750.1"/>
    </source>
</evidence>
<dbReference type="Gene3D" id="3.10.50.40">
    <property type="match status" value="1"/>
</dbReference>
<dbReference type="SUPFAM" id="SSF54534">
    <property type="entry name" value="FKBP-like"/>
    <property type="match status" value="1"/>
</dbReference>
<evidence type="ECO:0000256" key="11">
    <source>
        <dbReference type="ARBA" id="ARBA00042775"/>
    </source>
</evidence>
<reference evidence="15 16" key="1">
    <citation type="submission" date="2020-04" db="EMBL/GenBank/DDBJ databases">
        <authorList>
            <person name="De Canck E."/>
        </authorList>
    </citation>
    <scope>NUCLEOTIDE SEQUENCE [LARGE SCALE GENOMIC DNA]</scope>
    <source>
        <strain evidence="15 16">LMG 28138</strain>
    </source>
</reference>
<dbReference type="PANTHER" id="PTHR47529:SF1">
    <property type="entry name" value="PERIPLASMIC CHAPERONE PPID"/>
    <property type="match status" value="1"/>
</dbReference>
<evidence type="ECO:0000313" key="16">
    <source>
        <dbReference type="Proteomes" id="UP000494115"/>
    </source>
</evidence>
<dbReference type="PROSITE" id="PS01096">
    <property type="entry name" value="PPIC_PPIASE_1"/>
    <property type="match status" value="1"/>
</dbReference>
<evidence type="ECO:0000256" key="5">
    <source>
        <dbReference type="ARBA" id="ARBA00022989"/>
    </source>
</evidence>
<keyword evidence="6 13" id="KW-0472">Membrane</keyword>
<evidence type="ECO:0000256" key="2">
    <source>
        <dbReference type="ARBA" id="ARBA00022475"/>
    </source>
</evidence>
<comment type="similarity">
    <text evidence="9">Belongs to the PpiD chaperone family.</text>
</comment>
<dbReference type="Pfam" id="PF13624">
    <property type="entry name" value="SurA_N_3"/>
    <property type="match status" value="1"/>
</dbReference>
<feature type="transmembrane region" description="Helical" evidence="13">
    <location>
        <begin position="12"/>
        <end position="32"/>
    </location>
</feature>
<keyword evidence="4 13" id="KW-0812">Transmembrane</keyword>
<dbReference type="InterPro" id="IPR046357">
    <property type="entry name" value="PPIase_dom_sf"/>
</dbReference>
<dbReference type="EMBL" id="CADIKM010000034">
    <property type="protein sequence ID" value="CAB3799750.1"/>
    <property type="molecule type" value="Genomic_DNA"/>
</dbReference>
<keyword evidence="3" id="KW-0997">Cell inner membrane</keyword>
<proteinExistence type="inferred from homology"/>
<sequence length="640" mass="69384">MLDFIRNHKRLMQVFLALFIVPGLGLVGIQGFRGFFDNSGNVASVNGHKITLQEFDGAQRQQLDRMRQMLGASYDPKMFDTPAMRTSLVDSLIQQRITNDETQRENLTASDGSVQRALLAIPAIAQLRGPDGQIDTDAYVKLLASQGMTPDQLDARIRFEIANSQVTDSIQKSAFTPSALASHLTALSEQTRQVQGLAFHPISYQQKAQPTDDQLKQYYEAHKADFQIPESTQIEYLVLNGDALAASVQPTDADAKKYYDDNVAHYKTDEQVRASHILITVAKGASDADRAKAKAKAEAVLAQVRAHPDQFAELAKQDSQDPGSADKGGDLGWFGRGQMVKPFEDAAFSQKPNQISDLVQSDFGYHIIKVTDTKPAQTKSFDEVKAGILTTLKAQQAATLYSGNAEPFTNTVYEQAASLKPAADKFHLQIKTATVSRTPNPALAPTDPLNNPKLLAAIFADDSIVKKHNTQAIDVGDNTLVSAHVTQYSPASTPSFDKVKSEVHDKVVAEQSAALAKQDGAAKLADFEKSKSADGFGTAVNVSRNDAQGLTPSVIATIFKIDPAKLPAYVGIDLGKDGYSIYRLNSVTTPPTPDAQRLAAAQQQLSQMVGQADVQAYTAALRARSDVKIYKVPSGSDDQE</sequence>
<dbReference type="GO" id="GO:0003755">
    <property type="term" value="F:peptidyl-prolyl cis-trans isomerase activity"/>
    <property type="evidence" value="ECO:0007669"/>
    <property type="project" value="UniProtKB-KW"/>
</dbReference>
<evidence type="ECO:0000256" key="3">
    <source>
        <dbReference type="ARBA" id="ARBA00022519"/>
    </source>
</evidence>
<evidence type="ECO:0000259" key="14">
    <source>
        <dbReference type="PROSITE" id="PS50198"/>
    </source>
</evidence>
<evidence type="ECO:0000256" key="6">
    <source>
        <dbReference type="ARBA" id="ARBA00023136"/>
    </source>
</evidence>
<dbReference type="PROSITE" id="PS50198">
    <property type="entry name" value="PPIC_PPIASE_2"/>
    <property type="match status" value="1"/>
</dbReference>
<evidence type="ECO:0000256" key="8">
    <source>
        <dbReference type="ARBA" id="ARBA00023235"/>
    </source>
</evidence>
<evidence type="ECO:0000256" key="7">
    <source>
        <dbReference type="ARBA" id="ARBA00023186"/>
    </source>
</evidence>
<feature type="domain" description="PpiC" evidence="14">
    <location>
        <begin position="269"/>
        <end position="372"/>
    </location>
</feature>
<dbReference type="SUPFAM" id="SSF109998">
    <property type="entry name" value="Triger factor/SurA peptide-binding domain-like"/>
    <property type="match status" value="1"/>
</dbReference>
<dbReference type="PANTHER" id="PTHR47529">
    <property type="entry name" value="PEPTIDYL-PROLYL CIS-TRANS ISOMERASE D"/>
    <property type="match status" value="1"/>
</dbReference>